<evidence type="ECO:0000313" key="2">
    <source>
        <dbReference type="Proteomes" id="UP000053240"/>
    </source>
</evidence>
<name>A0A0N1IP32_PAPMA</name>
<dbReference type="GO" id="GO:0005802">
    <property type="term" value="C:trans-Golgi network"/>
    <property type="evidence" value="ECO:0007669"/>
    <property type="project" value="TreeGrafter"/>
</dbReference>
<sequence>MAQQNLAVKLCGVLQSQSEDEVTAREWRLIGQEQDGSQVFTWVSNRNDKEVMNIGVYTNNTKTLTTLHTFEEKLNIIQASVNSTRSLLIYVIKILPKEGDDIQEALYCPYLISLLPDKSSEPEEVEEGSTRQIMVQYIYGKSKKYSPGIRNDRFLLFKHLECIKIYRTPMFLNECDDGSEKWGFDGIYPEPETIVKVFSWAQWDCVNQLNIPLSLPQGAGAGGGVGGAGGAACGSYEDDAVPLRVHDCGLDLHIVCDARGLLCVCHHYLYKPLDDSTTSLVLEDSAELKEGGVNFAYSVTLLHHGCVVHSVLPDLPWNLAKSLRPSYTLYEDNHLLVHIPMLFTHLIDVSLHHEPCAHIVIPVEASESGPSLAPLLGWGAHTMVDMNTLDVVTMHVAEKDLATTFKTTPIENKLAIIHYLIQHEGNLDLAEELISWVCVNQGAGLSCVGAGVGGLQRLMQEYLVAHTYASTRRALPAAALTLLPMLPFTLHLKFTDIKPEALSRCSTPLSPSAGAPLPPRRPSLAPQDALPFYELDVCTASRQEHVIAAVSIQTLHNLRTH</sequence>
<dbReference type="AlphaFoldDB" id="A0A0N1IP32"/>
<dbReference type="EMBL" id="KQ460796">
    <property type="protein sequence ID" value="KPJ12167.1"/>
    <property type="molecule type" value="Genomic_DNA"/>
</dbReference>
<dbReference type="FunCoup" id="A0A0N1IP32">
    <property type="interactions" value="267"/>
</dbReference>
<protein>
    <submittedName>
        <fullName evidence="1">Protein pigeon</fullName>
    </submittedName>
</protein>
<dbReference type="InParanoid" id="A0A0N1IP32"/>
<proteinExistence type="predicted"/>
<gene>
    <name evidence="1" type="ORF">RR48_02119</name>
</gene>
<evidence type="ECO:0000313" key="1">
    <source>
        <dbReference type="EMBL" id="KPJ12167.1"/>
    </source>
</evidence>
<dbReference type="PANTHER" id="PTHR13630">
    <property type="entry name" value="GAMMA-SECRETASE-ACTIVATING PROTEIN"/>
    <property type="match status" value="1"/>
</dbReference>
<keyword evidence="2" id="KW-1185">Reference proteome</keyword>
<reference evidence="1 2" key="1">
    <citation type="journal article" date="2015" name="Nat. Commun.">
        <title>Outbred genome sequencing and CRISPR/Cas9 gene editing in butterflies.</title>
        <authorList>
            <person name="Li X."/>
            <person name="Fan D."/>
            <person name="Zhang W."/>
            <person name="Liu G."/>
            <person name="Zhang L."/>
            <person name="Zhao L."/>
            <person name="Fang X."/>
            <person name="Chen L."/>
            <person name="Dong Y."/>
            <person name="Chen Y."/>
            <person name="Ding Y."/>
            <person name="Zhao R."/>
            <person name="Feng M."/>
            <person name="Zhu Y."/>
            <person name="Feng Y."/>
            <person name="Jiang X."/>
            <person name="Zhu D."/>
            <person name="Xiang H."/>
            <person name="Feng X."/>
            <person name="Li S."/>
            <person name="Wang J."/>
            <person name="Zhang G."/>
            <person name="Kronforst M.R."/>
            <person name="Wang W."/>
        </authorList>
    </citation>
    <scope>NUCLEOTIDE SEQUENCE [LARGE SCALE GENOMIC DNA]</scope>
    <source>
        <strain evidence="1">Ya'a_city_454_Pm</strain>
        <tissue evidence="1">Whole body</tissue>
    </source>
</reference>
<dbReference type="Proteomes" id="UP000053240">
    <property type="component" value="Unassembled WGS sequence"/>
</dbReference>
<dbReference type="GO" id="GO:1902004">
    <property type="term" value="P:positive regulation of amyloid-beta formation"/>
    <property type="evidence" value="ECO:0007669"/>
    <property type="project" value="TreeGrafter"/>
</dbReference>
<dbReference type="InterPro" id="IPR026172">
    <property type="entry name" value="GSAP_fam"/>
</dbReference>
<accession>A0A0N1IP32</accession>
<organism evidence="1 2">
    <name type="scientific">Papilio machaon</name>
    <name type="common">Old World swallowtail butterfly</name>
    <dbReference type="NCBI Taxonomy" id="76193"/>
    <lineage>
        <taxon>Eukaryota</taxon>
        <taxon>Metazoa</taxon>
        <taxon>Ecdysozoa</taxon>
        <taxon>Arthropoda</taxon>
        <taxon>Hexapoda</taxon>
        <taxon>Insecta</taxon>
        <taxon>Pterygota</taxon>
        <taxon>Neoptera</taxon>
        <taxon>Endopterygota</taxon>
        <taxon>Lepidoptera</taxon>
        <taxon>Glossata</taxon>
        <taxon>Ditrysia</taxon>
        <taxon>Papilionoidea</taxon>
        <taxon>Papilionidae</taxon>
        <taxon>Papilioninae</taxon>
        <taxon>Papilio</taxon>
    </lineage>
</organism>
<dbReference type="PANTHER" id="PTHR13630:SF1">
    <property type="entry name" value="GAMMA-SECRETASE-ACTIVATING PROTEIN"/>
    <property type="match status" value="1"/>
</dbReference>
<dbReference type="STRING" id="76193.A0A0N1IP32"/>